<evidence type="ECO:0000313" key="2">
    <source>
        <dbReference type="Proteomes" id="UP001198983"/>
    </source>
</evidence>
<evidence type="ECO:0000313" key="1">
    <source>
        <dbReference type="EMBL" id="UEL47288.1"/>
    </source>
</evidence>
<organism evidence="1 2">
    <name type="scientific">Terrisporobacter hibernicus</name>
    <dbReference type="NCBI Taxonomy" id="2813371"/>
    <lineage>
        <taxon>Bacteria</taxon>
        <taxon>Bacillati</taxon>
        <taxon>Bacillota</taxon>
        <taxon>Clostridia</taxon>
        <taxon>Peptostreptococcales</taxon>
        <taxon>Peptostreptococcaceae</taxon>
        <taxon>Terrisporobacter</taxon>
    </lineage>
</organism>
<reference evidence="1 2" key="1">
    <citation type="journal article" date="2023" name="Int. J. Syst. Evol. Microbiol.">
        <title>Terrisporobacter hibernicus sp. nov., isolated from bovine faeces in Northern Ireland.</title>
        <authorList>
            <person name="Mitchell M."/>
            <person name="Nguyen S.V."/>
            <person name="Connor M."/>
            <person name="Fairley D.J."/>
            <person name="Donoghue O."/>
            <person name="Marshall H."/>
            <person name="Koolman L."/>
            <person name="McMullan G."/>
            <person name="Schaffer K.E."/>
            <person name="McGrath J.W."/>
            <person name="Fanning S."/>
        </authorList>
    </citation>
    <scope>NUCLEOTIDE SEQUENCE [LARGE SCALE GENOMIC DNA]</scope>
    <source>
        <strain evidence="1 2">MCA3</strain>
    </source>
</reference>
<evidence type="ECO:0008006" key="3">
    <source>
        <dbReference type="Google" id="ProtNLM"/>
    </source>
</evidence>
<gene>
    <name evidence="1" type="ORF">JW646_16895</name>
</gene>
<protein>
    <recommendedName>
        <fullName evidence="3">Lipoprotein</fullName>
    </recommendedName>
</protein>
<dbReference type="PROSITE" id="PS51257">
    <property type="entry name" value="PROKAR_LIPOPROTEIN"/>
    <property type="match status" value="1"/>
</dbReference>
<dbReference type="RefSeq" id="WP_228415749.1">
    <property type="nucleotide sequence ID" value="NZ_CP081135.1"/>
</dbReference>
<dbReference type="KEGG" id="tem:JW646_16895"/>
<proteinExistence type="predicted"/>
<accession>A0AAX2ZD98</accession>
<name>A0AAX2ZD98_9FIRM</name>
<dbReference type="AlphaFoldDB" id="A0AAX2ZD98"/>
<dbReference type="EMBL" id="CP081135">
    <property type="protein sequence ID" value="UEL47288.1"/>
    <property type="molecule type" value="Genomic_DNA"/>
</dbReference>
<dbReference type="Proteomes" id="UP001198983">
    <property type="component" value="Chromosome"/>
</dbReference>
<keyword evidence="2" id="KW-1185">Reference proteome</keyword>
<sequence>MNIKKNIIAMIFVCSILFTGCNMNKDIGENEIPYIGDENEEIDNGVINERYAKVDKQKLTYDEFKYSGENTNQVEVHLADSIKNDISYKDILLEFTYTSEENPTKISYEEALKLIKKVLPDDIEKVKSILDKEVSKEYIYYKSDKGNFRVGLSYGEDFNDKSIKEIHKDSIAGIDYSKEIVQ</sequence>